<dbReference type="InterPro" id="IPR003650">
    <property type="entry name" value="Orange_dom"/>
</dbReference>
<evidence type="ECO:0000313" key="9">
    <source>
        <dbReference type="EMBL" id="JAC35617.1"/>
    </source>
</evidence>
<dbReference type="InterPro" id="IPR011598">
    <property type="entry name" value="bHLH_dom"/>
</dbReference>
<dbReference type="EMBL" id="GAKP01023341">
    <property type="protein sequence ID" value="JAC35617.1"/>
    <property type="molecule type" value="Transcribed_RNA"/>
</dbReference>
<name>A0A034V0E6_BACDO</name>
<dbReference type="SMART" id="SM00511">
    <property type="entry name" value="ORANGE"/>
    <property type="match status" value="1"/>
</dbReference>
<dbReference type="FunFam" id="4.10.280.10:FF:000009">
    <property type="entry name" value="Transcription factor HES-1"/>
    <property type="match status" value="1"/>
</dbReference>
<dbReference type="PROSITE" id="PS51054">
    <property type="entry name" value="ORANGE"/>
    <property type="match status" value="1"/>
</dbReference>
<dbReference type="GO" id="GO:0005634">
    <property type="term" value="C:nucleus"/>
    <property type="evidence" value="ECO:0007669"/>
    <property type="project" value="UniProtKB-SubCell"/>
</dbReference>
<dbReference type="Pfam" id="PF07527">
    <property type="entry name" value="Hairy_orange"/>
    <property type="match status" value="1"/>
</dbReference>
<feature type="domain" description="BHLH" evidence="7">
    <location>
        <begin position="15"/>
        <end position="72"/>
    </location>
</feature>
<protein>
    <submittedName>
        <fullName evidence="9">Enhancer of split mdelta protein</fullName>
    </submittedName>
</protein>
<dbReference type="PANTHER" id="PTHR10985">
    <property type="entry name" value="BASIC HELIX-LOOP-HELIX TRANSCRIPTION FACTOR, HES-RELATED"/>
    <property type="match status" value="1"/>
</dbReference>
<dbReference type="SMART" id="SM00353">
    <property type="entry name" value="HLH"/>
    <property type="match status" value="1"/>
</dbReference>
<evidence type="ECO:0000259" key="8">
    <source>
        <dbReference type="PROSITE" id="PS51054"/>
    </source>
</evidence>
<accession>A0A034V0E6</accession>
<dbReference type="GO" id="GO:0006355">
    <property type="term" value="P:regulation of DNA-templated transcription"/>
    <property type="evidence" value="ECO:0007669"/>
    <property type="project" value="InterPro"/>
</dbReference>
<dbReference type="OrthoDB" id="6085656at2759"/>
<dbReference type="GeneID" id="105221989"/>
<dbReference type="Pfam" id="PF00010">
    <property type="entry name" value="HLH"/>
    <property type="match status" value="1"/>
</dbReference>
<keyword evidence="6" id="KW-0539">Nucleus</keyword>
<dbReference type="GO" id="GO:0046983">
    <property type="term" value="F:protein dimerization activity"/>
    <property type="evidence" value="ECO:0007669"/>
    <property type="project" value="InterPro"/>
</dbReference>
<gene>
    <name evidence="9" type="primary">ESMD</name>
</gene>
<reference evidence="9" key="1">
    <citation type="journal article" date="2014" name="BMC Genomics">
        <title>Characterizing the developmental transcriptome of the oriental fruit fly, Bactrocera dorsalis (Diptera: Tephritidae) through comparative genomic analysis with Drosophila melanogaster utilizing modENCODE datasets.</title>
        <authorList>
            <person name="Geib S.M."/>
            <person name="Calla B."/>
            <person name="Hall B."/>
            <person name="Hou S."/>
            <person name="Manoukis N.C."/>
        </authorList>
    </citation>
    <scope>NUCLEOTIDE SEQUENCE</scope>
    <source>
        <strain evidence="9">Punador</strain>
    </source>
</reference>
<keyword evidence="3" id="KW-0805">Transcription regulation</keyword>
<evidence type="ECO:0000256" key="6">
    <source>
        <dbReference type="ARBA" id="ARBA00023242"/>
    </source>
</evidence>
<evidence type="ECO:0000256" key="3">
    <source>
        <dbReference type="ARBA" id="ARBA00023015"/>
    </source>
</evidence>
<dbReference type="CTD" id="43150"/>
<evidence type="ECO:0000259" key="7">
    <source>
        <dbReference type="PROSITE" id="PS50888"/>
    </source>
</evidence>
<sequence>MAVDGQRFMTKTQHYRKVTKPLLERKRRARMNLYLDELKDLIVDTMEAQGEHIAKLEKADILELTVNYLRTHKHEIAASVAQHHAANGPAGRGINVEKFRAGYTQAAYEVSRVFATVPGLNAKFGTKLMKHLGYQLKDLQQPAPVVNAAASEEALNLEVVKRAASASPTAALHADEHMRRAYQQQQHQLQMCDNLQRLRDLHADEQHGECLWRPW</sequence>
<dbReference type="GO" id="GO:1990837">
    <property type="term" value="F:sequence-specific double-stranded DNA binding"/>
    <property type="evidence" value="ECO:0007669"/>
    <property type="project" value="UniProtKB-ARBA"/>
</dbReference>
<feature type="domain" description="Orange" evidence="8">
    <location>
        <begin position="99"/>
        <end position="132"/>
    </location>
</feature>
<dbReference type="AlphaFoldDB" id="A0A034V0E6"/>
<dbReference type="KEGG" id="bdr:105221989"/>
<dbReference type="RefSeq" id="XP_011197447.2">
    <property type="nucleotide sequence ID" value="XM_011199145.3"/>
</dbReference>
<dbReference type="InterPro" id="IPR036638">
    <property type="entry name" value="HLH_DNA-bd_sf"/>
</dbReference>
<dbReference type="Gene3D" id="4.10.280.10">
    <property type="entry name" value="Helix-loop-helix DNA-binding domain"/>
    <property type="match status" value="1"/>
</dbReference>
<dbReference type="InterPro" id="IPR050370">
    <property type="entry name" value="HES_HEY"/>
</dbReference>
<proteinExistence type="predicted"/>
<evidence type="ECO:0000256" key="1">
    <source>
        <dbReference type="ARBA" id="ARBA00004123"/>
    </source>
</evidence>
<keyword evidence="5" id="KW-0804">Transcription</keyword>
<evidence type="ECO:0000256" key="2">
    <source>
        <dbReference type="ARBA" id="ARBA00022473"/>
    </source>
</evidence>
<keyword evidence="4" id="KW-0238">DNA-binding</keyword>
<evidence type="ECO:0000256" key="5">
    <source>
        <dbReference type="ARBA" id="ARBA00023163"/>
    </source>
</evidence>
<organism evidence="9">
    <name type="scientific">Bactrocera dorsalis</name>
    <name type="common">Oriental fruit fly</name>
    <name type="synonym">Dacus dorsalis</name>
    <dbReference type="NCBI Taxonomy" id="27457"/>
    <lineage>
        <taxon>Eukaryota</taxon>
        <taxon>Metazoa</taxon>
        <taxon>Ecdysozoa</taxon>
        <taxon>Arthropoda</taxon>
        <taxon>Hexapoda</taxon>
        <taxon>Insecta</taxon>
        <taxon>Pterygota</taxon>
        <taxon>Neoptera</taxon>
        <taxon>Endopterygota</taxon>
        <taxon>Diptera</taxon>
        <taxon>Brachycera</taxon>
        <taxon>Muscomorpha</taxon>
        <taxon>Tephritoidea</taxon>
        <taxon>Tephritidae</taxon>
        <taxon>Bactrocera</taxon>
        <taxon>Bactrocera</taxon>
    </lineage>
</organism>
<keyword evidence="2" id="KW-0217">Developmental protein</keyword>
<dbReference type="PROSITE" id="PS50888">
    <property type="entry name" value="BHLH"/>
    <property type="match status" value="1"/>
</dbReference>
<dbReference type="SUPFAM" id="SSF158457">
    <property type="entry name" value="Orange domain-like"/>
    <property type="match status" value="1"/>
</dbReference>
<evidence type="ECO:0000256" key="4">
    <source>
        <dbReference type="ARBA" id="ARBA00023125"/>
    </source>
</evidence>
<dbReference type="CDD" id="cd19741">
    <property type="entry name" value="bHLH-O_ESMB_like"/>
    <property type="match status" value="1"/>
</dbReference>
<comment type="subcellular location">
    <subcellularLocation>
        <location evidence="1">Nucleus</location>
    </subcellularLocation>
</comment>
<dbReference type="SUPFAM" id="SSF47459">
    <property type="entry name" value="HLH, helix-loop-helix DNA-binding domain"/>
    <property type="match status" value="1"/>
</dbReference>